<dbReference type="Pfam" id="PF04299">
    <property type="entry name" value="FMN_bind_2"/>
    <property type="match status" value="1"/>
</dbReference>
<evidence type="ECO:0000313" key="1">
    <source>
        <dbReference type="EMBL" id="TXF97254.1"/>
    </source>
</evidence>
<gene>
    <name evidence="1" type="ORF">FVD38_21405</name>
</gene>
<dbReference type="InterPro" id="IPR007396">
    <property type="entry name" value="TR_PAI2-type"/>
</dbReference>
<dbReference type="EMBL" id="VPFD01000028">
    <property type="protein sequence ID" value="TXF97254.1"/>
    <property type="molecule type" value="Genomic_DNA"/>
</dbReference>
<dbReference type="Proteomes" id="UP000321413">
    <property type="component" value="Unassembled WGS sequence"/>
</dbReference>
<comment type="caution">
    <text evidence="1">The sequence shown here is derived from an EMBL/GenBank/DDBJ whole genome shotgun (WGS) entry which is preliminary data.</text>
</comment>
<sequence>MYCPARFTQSESAPMHALVADHPLGMLVTQRDGMPDADHLPFELLPDEGVLRGHVARGNPVWQRAGQRVLVVFRGPSGYATPDRIEKAENGGRVVPTWTYNVVHVHGTLRAIDDRDWLRALVERQTDRQEAALPDPWSVDDAPADYTAKLLAAIVGIEIAIDRIEGKWKSEPPPRVATAQLA</sequence>
<reference evidence="1 2" key="1">
    <citation type="submission" date="2019-08" db="EMBL/GenBank/DDBJ databases">
        <title>Massilia golmudensis sp. nov., isolated from sand in the Qinghai-Tibetan Plateau.</title>
        <authorList>
            <person name="Zhang B."/>
        </authorList>
    </citation>
    <scope>NUCLEOTIDE SEQUENCE [LARGE SCALE GENOMIC DNA]</scope>
    <source>
        <strain evidence="1 2">GEM5</strain>
    </source>
</reference>
<evidence type="ECO:0000313" key="2">
    <source>
        <dbReference type="Proteomes" id="UP000321413"/>
    </source>
</evidence>
<dbReference type="AlphaFoldDB" id="A0A5C7FQX9"/>
<name>A0A5C7FQX9_9BURK</name>
<dbReference type="PIRSF" id="PIRSF010372">
    <property type="entry name" value="PaiB"/>
    <property type="match status" value="1"/>
</dbReference>
<dbReference type="Gene3D" id="2.30.110.10">
    <property type="entry name" value="Electron Transport, Fmn-binding Protein, Chain A"/>
    <property type="match status" value="1"/>
</dbReference>
<dbReference type="PANTHER" id="PTHR35802:SF1">
    <property type="entry name" value="PROTEASE SYNTHASE AND SPORULATION PROTEIN PAI 2"/>
    <property type="match status" value="1"/>
</dbReference>
<dbReference type="SUPFAM" id="SSF50475">
    <property type="entry name" value="FMN-binding split barrel"/>
    <property type="match status" value="1"/>
</dbReference>
<protein>
    <submittedName>
        <fullName evidence="1">FMN-binding negative transcriptional regulator</fullName>
    </submittedName>
</protein>
<accession>A0A5C7FQX9</accession>
<organism evidence="1 2">
    <name type="scientific">Massilia arenae</name>
    <dbReference type="NCBI Taxonomy" id="2603288"/>
    <lineage>
        <taxon>Bacteria</taxon>
        <taxon>Pseudomonadati</taxon>
        <taxon>Pseudomonadota</taxon>
        <taxon>Betaproteobacteria</taxon>
        <taxon>Burkholderiales</taxon>
        <taxon>Oxalobacteraceae</taxon>
        <taxon>Telluria group</taxon>
        <taxon>Massilia</taxon>
    </lineage>
</organism>
<dbReference type="PANTHER" id="PTHR35802">
    <property type="entry name" value="PROTEASE SYNTHASE AND SPORULATION PROTEIN PAI 2"/>
    <property type="match status" value="1"/>
</dbReference>
<dbReference type="InterPro" id="IPR012349">
    <property type="entry name" value="Split_barrel_FMN-bd"/>
</dbReference>
<proteinExistence type="predicted"/>
<keyword evidence="2" id="KW-1185">Reference proteome</keyword>